<dbReference type="PIRSF" id="PIRSF016919">
    <property type="entry name" value="HupE_UreJ"/>
    <property type="match status" value="1"/>
</dbReference>
<dbReference type="STRING" id="1672749.BJF92_08575"/>
<dbReference type="AlphaFoldDB" id="A0A1Q9AKB4"/>
<dbReference type="OrthoDB" id="9808192at2"/>
<feature type="chain" id="PRO_5012367310" evidence="2">
    <location>
        <begin position="24"/>
        <end position="199"/>
    </location>
</feature>
<proteinExistence type="predicted"/>
<dbReference type="EMBL" id="MKIO01000027">
    <property type="protein sequence ID" value="OLP55710.1"/>
    <property type="molecule type" value="Genomic_DNA"/>
</dbReference>
<evidence type="ECO:0000256" key="2">
    <source>
        <dbReference type="SAM" id="SignalP"/>
    </source>
</evidence>
<keyword evidence="1" id="KW-0812">Transmembrane</keyword>
<keyword evidence="1" id="KW-1133">Transmembrane helix</keyword>
<gene>
    <name evidence="3" type="ORF">BJF92_08575</name>
</gene>
<dbReference type="Pfam" id="PF04955">
    <property type="entry name" value="HupE_UreJ"/>
    <property type="match status" value="1"/>
</dbReference>
<feature type="transmembrane region" description="Helical" evidence="1">
    <location>
        <begin position="178"/>
        <end position="198"/>
    </location>
</feature>
<keyword evidence="2" id="KW-0732">Signal</keyword>
<sequence length="199" mass="19448">MLQKTVLRAGAAALVLLPGAAFAHTGVGHASGFVHGFAHPVSGLDHILAMVMVGLFAARLGGRALWLLPITFVAVMALGGALGVAGVTVPFVETGIALSVLVLGAVVALNVKAPTAAAMGLVGLFAIFHGHAHGAEMPEDAGGLAYAAGFMLATALLHGAGLALGLSLGRFEGRKGALAVRSAGGLVAVAGVGLLAGVL</sequence>
<feature type="transmembrane region" description="Helical" evidence="1">
    <location>
        <begin position="33"/>
        <end position="58"/>
    </location>
</feature>
<feature type="transmembrane region" description="Helical" evidence="1">
    <location>
        <begin position="116"/>
        <end position="132"/>
    </location>
</feature>
<protein>
    <submittedName>
        <fullName evidence="3">Urease accessory protein</fullName>
    </submittedName>
</protein>
<dbReference type="InterPro" id="IPR007038">
    <property type="entry name" value="HupE_UreJ"/>
</dbReference>
<feature type="transmembrane region" description="Helical" evidence="1">
    <location>
        <begin position="65"/>
        <end position="85"/>
    </location>
</feature>
<feature type="transmembrane region" description="Helical" evidence="1">
    <location>
        <begin position="91"/>
        <end position="109"/>
    </location>
</feature>
<organism evidence="3 4">
    <name type="scientific">Xaviernesmea rhizosphaerae</name>
    <dbReference type="NCBI Taxonomy" id="1672749"/>
    <lineage>
        <taxon>Bacteria</taxon>
        <taxon>Pseudomonadati</taxon>
        <taxon>Pseudomonadota</taxon>
        <taxon>Alphaproteobacteria</taxon>
        <taxon>Hyphomicrobiales</taxon>
        <taxon>Rhizobiaceae</taxon>
        <taxon>Rhizobium/Agrobacterium group</taxon>
        <taxon>Xaviernesmea</taxon>
    </lineage>
</organism>
<keyword evidence="1" id="KW-0472">Membrane</keyword>
<dbReference type="RefSeq" id="WP_075634710.1">
    <property type="nucleotide sequence ID" value="NZ_MKIO01000027.1"/>
</dbReference>
<reference evidence="3 4" key="1">
    <citation type="submission" date="2016-09" db="EMBL/GenBank/DDBJ databases">
        <title>Rhizobium sp. nov., a novel species isolated from the rice rhizosphere.</title>
        <authorList>
            <person name="Zhao J."/>
            <person name="Zhang X."/>
        </authorList>
    </citation>
    <scope>NUCLEOTIDE SEQUENCE [LARGE SCALE GENOMIC DNA]</scope>
    <source>
        <strain evidence="3 4">MH17</strain>
    </source>
</reference>
<feature type="signal peptide" evidence="2">
    <location>
        <begin position="1"/>
        <end position="23"/>
    </location>
</feature>
<name>A0A1Q9AKB4_9HYPH</name>
<feature type="transmembrane region" description="Helical" evidence="1">
    <location>
        <begin position="144"/>
        <end position="166"/>
    </location>
</feature>
<evidence type="ECO:0000313" key="3">
    <source>
        <dbReference type="EMBL" id="OLP55710.1"/>
    </source>
</evidence>
<dbReference type="Proteomes" id="UP000186143">
    <property type="component" value="Unassembled WGS sequence"/>
</dbReference>
<evidence type="ECO:0000256" key="1">
    <source>
        <dbReference type="SAM" id="Phobius"/>
    </source>
</evidence>
<accession>A0A1Q9AKB4</accession>
<comment type="caution">
    <text evidence="3">The sequence shown here is derived from an EMBL/GenBank/DDBJ whole genome shotgun (WGS) entry which is preliminary data.</text>
</comment>
<evidence type="ECO:0000313" key="4">
    <source>
        <dbReference type="Proteomes" id="UP000186143"/>
    </source>
</evidence>